<dbReference type="PRINTS" id="PR01183">
    <property type="entry name" value="RIBORDTASEM1"/>
</dbReference>
<keyword evidence="6" id="KW-1015">Disulfide bond</keyword>
<keyword evidence="4 9" id="KW-0547">Nucleotide-binding</keyword>
<dbReference type="GeneID" id="11139041"/>
<dbReference type="RefSeq" id="WP_014026126.1">
    <property type="nucleotide sequence ID" value="NC_015931.1"/>
</dbReference>
<evidence type="ECO:0000256" key="8">
    <source>
        <dbReference type="ARBA" id="ARBA00047754"/>
    </source>
</evidence>
<gene>
    <name evidence="12" type="ordered locus">Pyrfu_0579</name>
</gene>
<dbReference type="Pfam" id="PF00317">
    <property type="entry name" value="Ribonuc_red_lgN"/>
    <property type="match status" value="1"/>
</dbReference>
<dbReference type="Gene3D" id="3.20.70.20">
    <property type="match status" value="2"/>
</dbReference>
<dbReference type="PANTHER" id="PTHR43371">
    <property type="entry name" value="VITAMIN B12-DEPENDENT RIBONUCLEOTIDE REDUCTASE"/>
    <property type="match status" value="1"/>
</dbReference>
<evidence type="ECO:0000256" key="4">
    <source>
        <dbReference type="ARBA" id="ARBA00022741"/>
    </source>
</evidence>
<feature type="domain" description="Ribonucleotide reductase large subunit C-terminal" evidence="11">
    <location>
        <begin position="147"/>
        <end position="238"/>
    </location>
</feature>
<evidence type="ECO:0000313" key="12">
    <source>
        <dbReference type="EMBL" id="AEM38449.1"/>
    </source>
</evidence>
<sequence length="974" mass="108771">MSTGSDAKQLELIRESLYSPEAEEEAKRLFLEEVYKQVRSAWRPVAPNGGRLADLPECVRKGEICKDDVGLAYNALRVLAARYMTRDETGRWMETPSMVFRRVAEGLGRRTSVGVERLYRLLVEGRFMFNSPTLFNMYCDGARGTLSACYVTPVYDSMDGIMDAARVQALTFKWGGGQGFSFSELRPRYDIVRGTSGVASGPLSFMRLFDMVTEVVKQGGKRRGANMGILHAWHPDIYNPHFDPWAALYNTLPPQIRDLLKAFKRLIEELEAEGYTVDPEVKRWVAWLVEAGEKKPWVTVEEAGFVQAKEPPLQDTNLTNFNISVAANDAFMKAVLEDGEWWMVNPRFSEENGVYRLHYTVSRATNPNAPGVKAAEELQHENPYVGVFEDILENAKRRALTALEERRRATGWPTSPDEKNPIVWRTRARDVFKKAVENAWAGGDPGFIYIDNHNKWHPTPWLGMVNATNPCGEQPLYPFESCNLGSVNLEKYVVCEGTRCYFDLEAFARDVAAATEALDAVIDANNHPDWRQRTANLFTRKVGLGFMGLASALARLGIPYDSDEGVAFTLVATAALEAFSWRRSWELGAEKGPAPAFRCKRYDWEGMECVEEASPEWTLRLHTPGLRKAGMVSGFEEGWLTLHYHKVSIDEWGFSLLRGVARERVLATGKVRLLPAEKLENIAKSVFGFTRETAEEAARLPAAKVVEDPVLLTALAVYDPGRAWEKLVEYGRGVGAEAPRNTVTTTVAPTGTISIIAGTSSGIEPFFAIVFKRVVTVGTFLEVVRPFRDALLKLAEETGATREHLKLVYEAVNSAKGSIRRALAEGLAERLRSAGAPEEFIRGLEGLARAYPSTHDIDVWWHVAHQAAAQLYVDQAISKTINLERDTPIEAAYTAFILGWLAGLKGVTIFREGSKAASVIQTGSGKTAERRLLRRKRRSMRMQVPKKRAVLTGEVKDEVIVDMFTGSECKTCEL</sequence>
<accession>G0EGZ9</accession>
<evidence type="ECO:0000256" key="5">
    <source>
        <dbReference type="ARBA" id="ARBA00023002"/>
    </source>
</evidence>
<keyword evidence="9" id="KW-0237">DNA synthesis</keyword>
<feature type="domain" description="Ribonucleotide reductase large subunit C-terminal" evidence="11">
    <location>
        <begin position="305"/>
        <end position="909"/>
    </location>
</feature>
<dbReference type="KEGG" id="pfm:Pyrfu_0579"/>
<dbReference type="GO" id="GO:0005524">
    <property type="term" value="F:ATP binding"/>
    <property type="evidence" value="ECO:0007669"/>
    <property type="project" value="InterPro"/>
</dbReference>
<keyword evidence="3 9" id="KW-0846">Cobalamin</keyword>
<dbReference type="AlphaFoldDB" id="G0EGZ9"/>
<evidence type="ECO:0000256" key="1">
    <source>
        <dbReference type="ARBA" id="ARBA00001922"/>
    </source>
</evidence>
<dbReference type="Proteomes" id="UP000001037">
    <property type="component" value="Chromosome"/>
</dbReference>
<dbReference type="GO" id="GO:0009263">
    <property type="term" value="P:deoxyribonucleotide biosynthetic process"/>
    <property type="evidence" value="ECO:0007669"/>
    <property type="project" value="InterPro"/>
</dbReference>
<dbReference type="HOGENOM" id="CLU_000404_2_1_2"/>
<keyword evidence="7 9" id="KW-0170">Cobalt</keyword>
<comment type="function">
    <text evidence="9">Catalyzes the reduction of ribonucleotides to deoxyribonucleotides. May function to provide a pool of deoxyribonucleotide precursors for DNA repair during oxygen limitation and/or for immediate growth after restoration of oxygen.</text>
</comment>
<keyword evidence="5 9" id="KW-0560">Oxidoreductase</keyword>
<dbReference type="NCBIfam" id="TIGR02504">
    <property type="entry name" value="NrdJ_Z"/>
    <property type="match status" value="1"/>
</dbReference>
<dbReference type="EMBL" id="CP002838">
    <property type="protein sequence ID" value="AEM38449.1"/>
    <property type="molecule type" value="Genomic_DNA"/>
</dbReference>
<dbReference type="GO" id="GO:0071897">
    <property type="term" value="P:DNA biosynthetic process"/>
    <property type="evidence" value="ECO:0007669"/>
    <property type="project" value="UniProtKB-KW"/>
</dbReference>
<dbReference type="InterPro" id="IPR050862">
    <property type="entry name" value="RdRp_reductase_class-2"/>
</dbReference>
<dbReference type="FunCoup" id="G0EGZ9">
    <property type="interactions" value="154"/>
</dbReference>
<dbReference type="InterPro" id="IPR013344">
    <property type="entry name" value="RNR_NrdJ/NrdZ"/>
</dbReference>
<dbReference type="EC" id="1.17.4.1" evidence="9"/>
<dbReference type="OrthoDB" id="6188at2157"/>
<dbReference type="PANTHER" id="PTHR43371:SF1">
    <property type="entry name" value="RIBONUCLEOSIDE-DIPHOSPHATE REDUCTASE"/>
    <property type="match status" value="1"/>
</dbReference>
<feature type="domain" description="Ribonucleotide reductase large subunit N-terminal" evidence="10">
    <location>
        <begin position="71"/>
        <end position="137"/>
    </location>
</feature>
<evidence type="ECO:0000259" key="11">
    <source>
        <dbReference type="Pfam" id="PF02867"/>
    </source>
</evidence>
<dbReference type="InterPro" id="IPR000788">
    <property type="entry name" value="RNR_lg_C"/>
</dbReference>
<evidence type="ECO:0000256" key="3">
    <source>
        <dbReference type="ARBA" id="ARBA00022628"/>
    </source>
</evidence>
<dbReference type="InParanoid" id="G0EGZ9"/>
<comment type="similarity">
    <text evidence="2 9">Belongs to the ribonucleoside diphosphate reductase class-2 family.</text>
</comment>
<dbReference type="Pfam" id="PF02867">
    <property type="entry name" value="Ribonuc_red_lgC"/>
    <property type="match status" value="2"/>
</dbReference>
<comment type="cofactor">
    <cofactor evidence="1 9">
        <name>adenosylcob(III)alamin</name>
        <dbReference type="ChEBI" id="CHEBI:18408"/>
    </cofactor>
</comment>
<dbReference type="eggNOG" id="arCOG03713">
    <property type="taxonomic scope" value="Archaea"/>
</dbReference>
<organism evidence="12 13">
    <name type="scientific">Pyrolobus fumarii (strain DSM 11204 / 1A)</name>
    <dbReference type="NCBI Taxonomy" id="694429"/>
    <lineage>
        <taxon>Archaea</taxon>
        <taxon>Thermoproteota</taxon>
        <taxon>Thermoprotei</taxon>
        <taxon>Desulfurococcales</taxon>
        <taxon>Pyrodictiaceae</taxon>
        <taxon>Pyrolobus</taxon>
    </lineage>
</organism>
<name>G0EGZ9_PYRF1</name>
<evidence type="ECO:0000256" key="2">
    <source>
        <dbReference type="ARBA" id="ARBA00007405"/>
    </source>
</evidence>
<evidence type="ECO:0000259" key="10">
    <source>
        <dbReference type="Pfam" id="PF00317"/>
    </source>
</evidence>
<dbReference type="GO" id="GO:0004748">
    <property type="term" value="F:ribonucleoside-diphosphate reductase activity, thioredoxin disulfide as acceptor"/>
    <property type="evidence" value="ECO:0007669"/>
    <property type="project" value="UniProtKB-EC"/>
</dbReference>
<evidence type="ECO:0000313" key="13">
    <source>
        <dbReference type="Proteomes" id="UP000001037"/>
    </source>
</evidence>
<dbReference type="InterPro" id="IPR013509">
    <property type="entry name" value="RNR_lsu_N"/>
</dbReference>
<reference evidence="12 13" key="1">
    <citation type="journal article" date="2011" name="Stand. Genomic Sci.">
        <title>Complete genome sequence of the hyperthermophilic chemolithoautotroph Pyrolobus fumarii type strain (1A).</title>
        <authorList>
            <person name="Anderson I."/>
            <person name="Goker M."/>
            <person name="Nolan M."/>
            <person name="Lucas S."/>
            <person name="Hammon N."/>
            <person name="Deshpande S."/>
            <person name="Cheng J.F."/>
            <person name="Tapia R."/>
            <person name="Han C."/>
            <person name="Goodwin L."/>
            <person name="Pitluck S."/>
            <person name="Huntemann M."/>
            <person name="Liolios K."/>
            <person name="Ivanova N."/>
            <person name="Pagani I."/>
            <person name="Mavromatis K."/>
            <person name="Ovchinikova G."/>
            <person name="Pati A."/>
            <person name="Chen A."/>
            <person name="Palaniappan K."/>
            <person name="Land M."/>
            <person name="Hauser L."/>
            <person name="Brambilla E.M."/>
            <person name="Huber H."/>
            <person name="Yasawong M."/>
            <person name="Rohde M."/>
            <person name="Spring S."/>
            <person name="Abt B."/>
            <person name="Sikorski J."/>
            <person name="Wirth R."/>
            <person name="Detter J.C."/>
            <person name="Woyke T."/>
            <person name="Bristow J."/>
            <person name="Eisen J.A."/>
            <person name="Markowitz V."/>
            <person name="Hugenholtz P."/>
            <person name="Kyrpides N.C."/>
            <person name="Klenk H.P."/>
            <person name="Lapidus A."/>
        </authorList>
    </citation>
    <scope>NUCLEOTIDE SEQUENCE [LARGE SCALE GENOMIC DNA]</scope>
    <source>
        <strain evidence="13">DSM 11204 / 1A</strain>
    </source>
</reference>
<dbReference type="eggNOG" id="arCOG04276">
    <property type="taxonomic scope" value="Archaea"/>
</dbReference>
<evidence type="ECO:0000256" key="7">
    <source>
        <dbReference type="ARBA" id="ARBA00023285"/>
    </source>
</evidence>
<comment type="catalytic activity">
    <reaction evidence="8 9">
        <text>a 2'-deoxyribonucleoside 5'-diphosphate + [thioredoxin]-disulfide + H2O = a ribonucleoside 5'-diphosphate + [thioredoxin]-dithiol</text>
        <dbReference type="Rhea" id="RHEA:23252"/>
        <dbReference type="Rhea" id="RHEA-COMP:10698"/>
        <dbReference type="Rhea" id="RHEA-COMP:10700"/>
        <dbReference type="ChEBI" id="CHEBI:15377"/>
        <dbReference type="ChEBI" id="CHEBI:29950"/>
        <dbReference type="ChEBI" id="CHEBI:50058"/>
        <dbReference type="ChEBI" id="CHEBI:57930"/>
        <dbReference type="ChEBI" id="CHEBI:73316"/>
        <dbReference type="EC" id="1.17.4.1"/>
    </reaction>
</comment>
<evidence type="ECO:0000256" key="6">
    <source>
        <dbReference type="ARBA" id="ARBA00023157"/>
    </source>
</evidence>
<dbReference type="CDD" id="cd02888">
    <property type="entry name" value="RNR_II_dimer"/>
    <property type="match status" value="1"/>
</dbReference>
<dbReference type="GO" id="GO:0031419">
    <property type="term" value="F:cobalamin binding"/>
    <property type="evidence" value="ECO:0007669"/>
    <property type="project" value="UniProtKB-KW"/>
</dbReference>
<protein>
    <recommendedName>
        <fullName evidence="9">Vitamin B12-dependent ribonucleotide reductase</fullName>
        <ecNumber evidence="9">1.17.4.1</ecNumber>
    </recommendedName>
</protein>
<dbReference type="STRING" id="694429.Pyrfu_0579"/>
<keyword evidence="13" id="KW-1185">Reference proteome</keyword>
<evidence type="ECO:0000256" key="9">
    <source>
        <dbReference type="RuleBase" id="RU364064"/>
    </source>
</evidence>
<proteinExistence type="inferred from homology"/>
<dbReference type="SUPFAM" id="SSF51998">
    <property type="entry name" value="PFL-like glycyl radical enzymes"/>
    <property type="match status" value="1"/>
</dbReference>